<evidence type="ECO:0000256" key="2">
    <source>
        <dbReference type="ARBA" id="ARBA00004962"/>
    </source>
</evidence>
<comment type="catalytic activity">
    <reaction evidence="9">
        <text>O-acetyl-L-serine + hydrogen sulfide = L-cysteine + acetate</text>
        <dbReference type="Rhea" id="RHEA:14829"/>
        <dbReference type="ChEBI" id="CHEBI:29919"/>
        <dbReference type="ChEBI" id="CHEBI:30089"/>
        <dbReference type="ChEBI" id="CHEBI:35235"/>
        <dbReference type="ChEBI" id="CHEBI:58340"/>
        <dbReference type="EC" id="2.5.1.47"/>
    </reaction>
</comment>
<evidence type="ECO:0000256" key="3">
    <source>
        <dbReference type="ARBA" id="ARBA00007103"/>
    </source>
</evidence>
<comment type="pathway">
    <text evidence="2">Amino-acid biosynthesis; L-cysteine biosynthesis; L-cysteine from L-serine: step 2/2.</text>
</comment>
<dbReference type="InterPro" id="IPR001216">
    <property type="entry name" value="P-phosphate_BS"/>
</dbReference>
<evidence type="ECO:0000256" key="7">
    <source>
        <dbReference type="ARBA" id="ARBA00022898"/>
    </source>
</evidence>
<evidence type="ECO:0000259" key="11">
    <source>
        <dbReference type="Pfam" id="PF00291"/>
    </source>
</evidence>
<dbReference type="Pfam" id="PF00291">
    <property type="entry name" value="PALP"/>
    <property type="match status" value="1"/>
</dbReference>
<dbReference type="CDD" id="cd01561">
    <property type="entry name" value="CBS_like"/>
    <property type="match status" value="1"/>
</dbReference>
<dbReference type="SUPFAM" id="SSF53686">
    <property type="entry name" value="Tryptophan synthase beta subunit-like PLP-dependent enzymes"/>
    <property type="match status" value="1"/>
</dbReference>
<dbReference type="InterPro" id="IPR050214">
    <property type="entry name" value="Cys_Synth/Cystath_Beta-Synth"/>
</dbReference>
<proteinExistence type="inferred from homology"/>
<dbReference type="InterPro" id="IPR036052">
    <property type="entry name" value="TrpB-like_PALP_sf"/>
</dbReference>
<comment type="cofactor">
    <cofactor evidence="1">
        <name>pyridoxal 5'-phosphate</name>
        <dbReference type="ChEBI" id="CHEBI:597326"/>
    </cofactor>
</comment>
<organism evidence="13 14">
    <name type="scientific">Brassica campestris</name>
    <name type="common">Field mustard</name>
    <dbReference type="NCBI Taxonomy" id="3711"/>
    <lineage>
        <taxon>Eukaryota</taxon>
        <taxon>Viridiplantae</taxon>
        <taxon>Streptophyta</taxon>
        <taxon>Embryophyta</taxon>
        <taxon>Tracheophyta</taxon>
        <taxon>Spermatophyta</taxon>
        <taxon>Magnoliopsida</taxon>
        <taxon>eudicotyledons</taxon>
        <taxon>Gunneridae</taxon>
        <taxon>Pentapetalae</taxon>
        <taxon>rosids</taxon>
        <taxon>malvids</taxon>
        <taxon>Brassicales</taxon>
        <taxon>Brassicaceae</taxon>
        <taxon>Brassiceae</taxon>
        <taxon>Brassica</taxon>
    </lineage>
</organism>
<dbReference type="EC" id="2.5.1.47" evidence="4"/>
<gene>
    <name evidence="13" type="ORF">BRAPAZ1V2_A05P48650.2</name>
</gene>
<dbReference type="FunFam" id="3.40.50.1100:FF:000130">
    <property type="entry name" value="Cysteine synthase"/>
    <property type="match status" value="1"/>
</dbReference>
<evidence type="ECO:0000256" key="5">
    <source>
        <dbReference type="ARBA" id="ARBA00022605"/>
    </source>
</evidence>
<feature type="domain" description="Tryptophan synthase beta chain-like PALP" evidence="11">
    <location>
        <begin position="9"/>
        <end position="250"/>
    </location>
</feature>
<dbReference type="InterPro" id="IPR024593">
    <property type="entry name" value="DUF3444"/>
</dbReference>
<keyword evidence="6" id="KW-0808">Transferase</keyword>
<evidence type="ECO:0000256" key="4">
    <source>
        <dbReference type="ARBA" id="ARBA00012681"/>
    </source>
</evidence>
<dbReference type="Gene3D" id="3.40.50.1100">
    <property type="match status" value="2"/>
</dbReference>
<evidence type="ECO:0000313" key="14">
    <source>
        <dbReference type="Proteomes" id="UP000694005"/>
    </source>
</evidence>
<dbReference type="EMBL" id="LS974621">
    <property type="protein sequence ID" value="CAG7878344.1"/>
    <property type="molecule type" value="Genomic_DNA"/>
</dbReference>
<protein>
    <recommendedName>
        <fullName evidence="4">cysteine synthase</fullName>
        <ecNumber evidence="4">2.5.1.47</ecNumber>
    </recommendedName>
</protein>
<dbReference type="Gramene" id="A05p48650.2_BraZ1">
    <property type="protein sequence ID" value="A05p48650.2_BraZ1.CDS"/>
    <property type="gene ID" value="A05g48650.2_BraZ1"/>
</dbReference>
<dbReference type="Proteomes" id="UP000694005">
    <property type="component" value="Chromosome A05"/>
</dbReference>
<evidence type="ECO:0000313" key="13">
    <source>
        <dbReference type="EMBL" id="CAG7878344.1"/>
    </source>
</evidence>
<feature type="region of interest" description="Disordered" evidence="10">
    <location>
        <begin position="300"/>
        <end position="384"/>
    </location>
</feature>
<name>A0A8D9DMF5_BRACM</name>
<dbReference type="PROSITE" id="PS00901">
    <property type="entry name" value="CYS_SYNTHASE"/>
    <property type="match status" value="1"/>
</dbReference>
<evidence type="ECO:0000256" key="6">
    <source>
        <dbReference type="ARBA" id="ARBA00022679"/>
    </source>
</evidence>
<dbReference type="InterPro" id="IPR001926">
    <property type="entry name" value="TrpB-like_PALP"/>
</dbReference>
<feature type="domain" description="DUF3444" evidence="12">
    <location>
        <begin position="382"/>
        <end position="567"/>
    </location>
</feature>
<comment type="similarity">
    <text evidence="3">Belongs to the cysteine synthase/cystathionine beta-synthase family.</text>
</comment>
<sequence>MEYSIKDDVTQLIGNTPMVYLNNIVDGCVARIAAKLEMMQPCSSVKDRIAYGMIKDAEDKGLISPGKNILIEPTSGNTGIGIAMVGAARGYKVVITMPASVSIERRIVLLALGAELHLTDPSKGVIGVIVKAEEILSKTPDGFMLEQFRNPSNPQSHYETTGPEIWRDSAEKVDMLVVGVGTGGTISGAGKFLKEKNKDFKVYGVEPAESAVLSGGQPGPHGIQGIGAGLIPDNLDFSVLDEVIQTEEEVAKKHEELKKEVQVKKQELEARENELKKREDELEVKRKSLEVKEKNIEELMRLHDETMKEETTEIEKRNQKQEAEAREIEGKRHSLELKEKELEEREERAKSRKRSRDEDCLTRKKHKHDAKEKETASDEDPEPYCCPDADFNSFNNNTISSFAVGQVWALYDPSDEMPRYYARIRKVLEPKLRVGIRWLESKPVPIACGEFKYGDKTTSSHLMFSHEMHHVRTGKKTVSINPRKGETWALFRDWKQHKRPYGYDFVQIESELDSDHGVGVAYLGRVEGFTSVYELAEQHGLLKMMIPSDEMLRFSHRVPSFKLTGDEKKGVPAGSFELDPAAIPKDCLEPLKLFVFYYLITGYNVCDEFSLQEMSSLLSLKEKKRKCFGALWKIPSAHDHDESEAQAEAIVKRNMGEVFF</sequence>
<evidence type="ECO:0000256" key="1">
    <source>
        <dbReference type="ARBA" id="ARBA00001933"/>
    </source>
</evidence>
<keyword evidence="8" id="KW-0198">Cysteine biosynthesis</keyword>
<evidence type="ECO:0000256" key="10">
    <source>
        <dbReference type="SAM" id="MobiDB-lite"/>
    </source>
</evidence>
<evidence type="ECO:0000256" key="8">
    <source>
        <dbReference type="ARBA" id="ARBA00023192"/>
    </source>
</evidence>
<dbReference type="GO" id="GO:0006535">
    <property type="term" value="P:cysteine biosynthetic process from serine"/>
    <property type="evidence" value="ECO:0007669"/>
    <property type="project" value="InterPro"/>
</dbReference>
<keyword evidence="5" id="KW-0028">Amino-acid biosynthesis</keyword>
<evidence type="ECO:0000256" key="9">
    <source>
        <dbReference type="ARBA" id="ARBA00047931"/>
    </source>
</evidence>
<dbReference type="FunFam" id="3.40.50.1100:FF:000006">
    <property type="entry name" value="Cysteine synthase"/>
    <property type="match status" value="1"/>
</dbReference>
<dbReference type="Pfam" id="PF11926">
    <property type="entry name" value="DUF3444"/>
    <property type="match status" value="1"/>
</dbReference>
<reference evidence="13 14" key="1">
    <citation type="submission" date="2021-07" db="EMBL/GenBank/DDBJ databases">
        <authorList>
            <consortium name="Genoscope - CEA"/>
            <person name="William W."/>
        </authorList>
    </citation>
    <scope>NUCLEOTIDE SEQUENCE [LARGE SCALE GENOMIC DNA]</scope>
</reference>
<accession>A0A8D9DMF5</accession>
<evidence type="ECO:0000259" key="12">
    <source>
        <dbReference type="Pfam" id="PF11926"/>
    </source>
</evidence>
<keyword evidence="7" id="KW-0663">Pyridoxal phosphate</keyword>
<dbReference type="AlphaFoldDB" id="A0A8D9DMF5"/>
<dbReference type="GO" id="GO:0004124">
    <property type="term" value="F:cysteine synthase activity"/>
    <property type="evidence" value="ECO:0007669"/>
    <property type="project" value="UniProtKB-EC"/>
</dbReference>
<feature type="compositionally biased region" description="Basic and acidic residues" evidence="10">
    <location>
        <begin position="300"/>
        <end position="362"/>
    </location>
</feature>
<dbReference type="PANTHER" id="PTHR10314">
    <property type="entry name" value="CYSTATHIONINE BETA-SYNTHASE"/>
    <property type="match status" value="1"/>
</dbReference>